<evidence type="ECO:0000313" key="1">
    <source>
        <dbReference type="EMBL" id="KAF2175419.1"/>
    </source>
</evidence>
<dbReference type="AlphaFoldDB" id="A0A6A6DB46"/>
<organism evidence="1 2">
    <name type="scientific">Zopfia rhizophila CBS 207.26</name>
    <dbReference type="NCBI Taxonomy" id="1314779"/>
    <lineage>
        <taxon>Eukaryota</taxon>
        <taxon>Fungi</taxon>
        <taxon>Dikarya</taxon>
        <taxon>Ascomycota</taxon>
        <taxon>Pezizomycotina</taxon>
        <taxon>Dothideomycetes</taxon>
        <taxon>Dothideomycetes incertae sedis</taxon>
        <taxon>Zopfiaceae</taxon>
        <taxon>Zopfia</taxon>
    </lineage>
</organism>
<reference evidence="1" key="1">
    <citation type="journal article" date="2020" name="Stud. Mycol.">
        <title>101 Dothideomycetes genomes: a test case for predicting lifestyles and emergence of pathogens.</title>
        <authorList>
            <person name="Haridas S."/>
            <person name="Albert R."/>
            <person name="Binder M."/>
            <person name="Bloem J."/>
            <person name="Labutti K."/>
            <person name="Salamov A."/>
            <person name="Andreopoulos B."/>
            <person name="Baker S."/>
            <person name="Barry K."/>
            <person name="Bills G."/>
            <person name="Bluhm B."/>
            <person name="Cannon C."/>
            <person name="Castanera R."/>
            <person name="Culley D."/>
            <person name="Daum C."/>
            <person name="Ezra D."/>
            <person name="Gonzalez J."/>
            <person name="Henrissat B."/>
            <person name="Kuo A."/>
            <person name="Liang C."/>
            <person name="Lipzen A."/>
            <person name="Lutzoni F."/>
            <person name="Magnuson J."/>
            <person name="Mondo S."/>
            <person name="Nolan M."/>
            <person name="Ohm R."/>
            <person name="Pangilinan J."/>
            <person name="Park H.-J."/>
            <person name="Ramirez L."/>
            <person name="Alfaro M."/>
            <person name="Sun H."/>
            <person name="Tritt A."/>
            <person name="Yoshinaga Y."/>
            <person name="Zwiers L.-H."/>
            <person name="Turgeon B."/>
            <person name="Goodwin S."/>
            <person name="Spatafora J."/>
            <person name="Crous P."/>
            <person name="Grigoriev I."/>
        </authorList>
    </citation>
    <scope>NUCLEOTIDE SEQUENCE</scope>
    <source>
        <strain evidence="1">CBS 207.26</strain>
    </source>
</reference>
<dbReference type="Proteomes" id="UP000800200">
    <property type="component" value="Unassembled WGS sequence"/>
</dbReference>
<sequence length="231" mass="27079">MARVRTLIRLITFHVVLIRTPFLLCLADMDRLRVKLDNLINKLVQELKRLHRRFGHPLVKKLTNLLQRANPEDLKCYACQISRTAPGRFRFRLKSDKEFNFNYEIIVDIFYLNNRPPKTLRHNAGKNFTSSKFRLKAFSIAISVKEIPVKAYNSVGKIKQYHALLRRAFNIIRSESVKAVNDTVEPNSLVPTLLVFRAYLRITKTSLLLPNVYERVEVIRKAMHEIKKIHT</sequence>
<accession>A0A6A6DB46</accession>
<evidence type="ECO:0000313" key="2">
    <source>
        <dbReference type="Proteomes" id="UP000800200"/>
    </source>
</evidence>
<protein>
    <submittedName>
        <fullName evidence="1">Uncharacterized protein</fullName>
    </submittedName>
</protein>
<dbReference type="EMBL" id="ML994733">
    <property type="protein sequence ID" value="KAF2175419.1"/>
    <property type="molecule type" value="Genomic_DNA"/>
</dbReference>
<gene>
    <name evidence="1" type="ORF">K469DRAFT_724132</name>
</gene>
<keyword evidence="2" id="KW-1185">Reference proteome</keyword>
<name>A0A6A6DB46_9PEZI</name>
<dbReference type="OrthoDB" id="3787579at2759"/>
<proteinExistence type="predicted"/>